<protein>
    <recommendedName>
        <fullName evidence="7">DNA replication factor Dna2 N-terminal domain-containing protein</fullName>
    </recommendedName>
</protein>
<name>A0A8S1PCU1_9CILI</name>
<keyword evidence="4" id="KW-0347">Helicase</keyword>
<dbReference type="GO" id="GO:0005524">
    <property type="term" value="F:ATP binding"/>
    <property type="evidence" value="ECO:0007669"/>
    <property type="project" value="UniProtKB-KW"/>
</dbReference>
<evidence type="ECO:0000313" key="9">
    <source>
        <dbReference type="Proteomes" id="UP000692954"/>
    </source>
</evidence>
<dbReference type="Pfam" id="PF08696">
    <property type="entry name" value="Dna2"/>
    <property type="match status" value="1"/>
</dbReference>
<dbReference type="Proteomes" id="UP000692954">
    <property type="component" value="Unassembled WGS sequence"/>
</dbReference>
<feature type="domain" description="DNA replication factor Dna2 N-terminal" evidence="7">
    <location>
        <begin position="56"/>
        <end position="128"/>
    </location>
</feature>
<dbReference type="GO" id="GO:0004386">
    <property type="term" value="F:helicase activity"/>
    <property type="evidence" value="ECO:0007669"/>
    <property type="project" value="UniProtKB-KW"/>
</dbReference>
<accession>A0A8S1PCU1</accession>
<keyword evidence="5" id="KW-0067">ATP-binding</keyword>
<evidence type="ECO:0000313" key="8">
    <source>
        <dbReference type="EMBL" id="CAD8100937.1"/>
    </source>
</evidence>
<comment type="caution">
    <text evidence="8">The sequence shown here is derived from an EMBL/GenBank/DDBJ whole genome shotgun (WGS) entry which is preliminary data.</text>
</comment>
<dbReference type="GO" id="GO:0016787">
    <property type="term" value="F:hydrolase activity"/>
    <property type="evidence" value="ECO:0007669"/>
    <property type="project" value="UniProtKB-KW"/>
</dbReference>
<evidence type="ECO:0000256" key="6">
    <source>
        <dbReference type="SAM" id="MobiDB-lite"/>
    </source>
</evidence>
<proteinExistence type="predicted"/>
<dbReference type="EMBL" id="CAJJDN010000075">
    <property type="protein sequence ID" value="CAD8100937.1"/>
    <property type="molecule type" value="Genomic_DNA"/>
</dbReference>
<evidence type="ECO:0000256" key="4">
    <source>
        <dbReference type="ARBA" id="ARBA00022806"/>
    </source>
</evidence>
<keyword evidence="3" id="KW-0378">Hydrolase</keyword>
<dbReference type="InterPro" id="IPR014808">
    <property type="entry name" value="DNA_replication_fac_Dna2_N"/>
</dbReference>
<evidence type="ECO:0000259" key="7">
    <source>
        <dbReference type="Pfam" id="PF08696"/>
    </source>
</evidence>
<evidence type="ECO:0000256" key="2">
    <source>
        <dbReference type="ARBA" id="ARBA00022741"/>
    </source>
</evidence>
<organism evidence="8 9">
    <name type="scientific">Paramecium sonneborni</name>
    <dbReference type="NCBI Taxonomy" id="65129"/>
    <lineage>
        <taxon>Eukaryota</taxon>
        <taxon>Sar</taxon>
        <taxon>Alveolata</taxon>
        <taxon>Ciliophora</taxon>
        <taxon>Intramacronucleata</taxon>
        <taxon>Oligohymenophorea</taxon>
        <taxon>Peniculida</taxon>
        <taxon>Parameciidae</taxon>
        <taxon>Paramecium</taxon>
    </lineage>
</organism>
<dbReference type="AlphaFoldDB" id="A0A8S1PCU1"/>
<gene>
    <name evidence="8" type="ORF">PSON_ATCC_30995.1.T0750014</name>
</gene>
<keyword evidence="1" id="KW-0479">Metal-binding</keyword>
<sequence>MIQTNINQHDLNQNSDSEQSDEHHLIILKIRKTEESNFELEAKKQSNPNLFYISLLKGQFHYLHDLSIGMQIGVKGRFDRENKLTIDNSERLLIIVDPHKSIAVTSLGNYIFCPRKKLISEVFISPVQTDKQRQNFSQYI</sequence>
<feature type="region of interest" description="Disordered" evidence="6">
    <location>
        <begin position="1"/>
        <end position="20"/>
    </location>
</feature>
<evidence type="ECO:0000256" key="5">
    <source>
        <dbReference type="ARBA" id="ARBA00022840"/>
    </source>
</evidence>
<evidence type="ECO:0000256" key="1">
    <source>
        <dbReference type="ARBA" id="ARBA00022723"/>
    </source>
</evidence>
<keyword evidence="2" id="KW-0547">Nucleotide-binding</keyword>
<reference evidence="8" key="1">
    <citation type="submission" date="2021-01" db="EMBL/GenBank/DDBJ databases">
        <authorList>
            <consortium name="Genoscope - CEA"/>
            <person name="William W."/>
        </authorList>
    </citation>
    <scope>NUCLEOTIDE SEQUENCE</scope>
</reference>
<dbReference type="GO" id="GO:0046872">
    <property type="term" value="F:metal ion binding"/>
    <property type="evidence" value="ECO:0007669"/>
    <property type="project" value="UniProtKB-KW"/>
</dbReference>
<evidence type="ECO:0000256" key="3">
    <source>
        <dbReference type="ARBA" id="ARBA00022801"/>
    </source>
</evidence>
<keyword evidence="9" id="KW-1185">Reference proteome</keyword>
<feature type="compositionally biased region" description="Polar residues" evidence="6">
    <location>
        <begin position="1"/>
        <end position="17"/>
    </location>
</feature>